<comment type="caution">
    <text evidence="17">The sequence shown here is derived from an EMBL/GenBank/DDBJ whole genome shotgun (WGS) entry which is preliminary data.</text>
</comment>
<dbReference type="InterPro" id="IPR017853">
    <property type="entry name" value="GH"/>
</dbReference>
<name>A0AAD9P3Y1_RIDPI</name>
<dbReference type="EC" id="3.2.1.46" evidence="2"/>
<evidence type="ECO:0000256" key="5">
    <source>
        <dbReference type="ARBA" id="ARBA00022919"/>
    </source>
</evidence>
<evidence type="ECO:0000256" key="4">
    <source>
        <dbReference type="ARBA" id="ARBA00022801"/>
    </source>
</evidence>
<evidence type="ECO:0000256" key="9">
    <source>
        <dbReference type="ARBA" id="ARBA00023180"/>
    </source>
</evidence>
<keyword evidence="4" id="KW-0378">Hydrolase</keyword>
<sequence length="717" mass="80170">MRRHSLLLYVIIVAGFLVRASEQYRYVVDGDNGMLRRFDGIGAISGGGATSKLLRNYPEKERNEILDFLFKPGFGASLQILKVEIGGDSQSTDGVESSHMHTEGATNYHRGYEWWLMTEAKKRNPSMQLYGLPWVFPGWLRQGGPAWTPYANRTKLVNYIISWLDGARDTHGLIVDYIGVWNERPYDVDYIKMLRKALDERGHTRVKIVAPDSASWQFLDDFLKDPQLAQAVDIIGIHYPGAQSPTLALRTERPLWASEDFSCHNDIAGGGCWARVLNEGFVGGFFTGYIAWNLVTAYYDHLPYSRSSLMTANQPWSGHYEVMSPIWMTAHHTQFMEIGWRHLPHGHGAGRLSGNGTYVSVTSPDSRHLTIVMETIDPRNAPCFYPMPNYTVAQEQSATFQLKGSLKEIKELQVWFSHLKFDGQTSVLFKRMPAIQVVNGSFSLTLLRNTVYTLTTLAMGTKGSYPPSPTPQPFPLPYRDDFEGYPESAEPYNLSPQAGSFEVTQSSSGGHGKVMTQTVPEPPIDTCLPLRMTRPIAVLGNSTWSDVSIGVDVYINKPPEGSTAGVFVAARVPSGGCDVMYADGVYFWVSPGKQELALTGNYSKSAVYQVKTWRLKYQKWYHMSLRVQGRYVTATLDGSTIFSVQIPLVQVGRGFVAVGTETFARADFDNIVVTNVKFADFISIDLTLYSWTNTGISQTFSTTVLVCSLTCMFLIIW</sequence>
<dbReference type="Gene3D" id="3.20.20.70">
    <property type="entry name" value="Aldolase class I"/>
    <property type="match status" value="1"/>
</dbReference>
<comment type="similarity">
    <text evidence="1">Belongs to the glycosyl hydrolase 59 family.</text>
</comment>
<evidence type="ECO:0000256" key="1">
    <source>
        <dbReference type="ARBA" id="ARBA00005637"/>
    </source>
</evidence>
<keyword evidence="18" id="KW-1185">Reference proteome</keyword>
<evidence type="ECO:0000256" key="11">
    <source>
        <dbReference type="ARBA" id="ARBA00033098"/>
    </source>
</evidence>
<keyword evidence="6" id="KW-0442">Lipid degradation</keyword>
<keyword evidence="8" id="KW-1015">Disulfide bond</keyword>
<dbReference type="Proteomes" id="UP001209878">
    <property type="component" value="Unassembled WGS sequence"/>
</dbReference>
<evidence type="ECO:0000313" key="18">
    <source>
        <dbReference type="Proteomes" id="UP001209878"/>
    </source>
</evidence>
<dbReference type="Pfam" id="PF17387">
    <property type="entry name" value="Glyco_hydro_59M"/>
    <property type="match status" value="1"/>
</dbReference>
<evidence type="ECO:0000259" key="14">
    <source>
        <dbReference type="Pfam" id="PF02057"/>
    </source>
</evidence>
<evidence type="ECO:0000259" key="16">
    <source>
        <dbReference type="Pfam" id="PF21708"/>
    </source>
</evidence>
<evidence type="ECO:0000256" key="10">
    <source>
        <dbReference type="ARBA" id="ARBA00023295"/>
    </source>
</evidence>
<accession>A0AAD9P3Y1</accession>
<dbReference type="GO" id="GO:0016020">
    <property type="term" value="C:membrane"/>
    <property type="evidence" value="ECO:0007669"/>
    <property type="project" value="GOC"/>
</dbReference>
<dbReference type="PANTHER" id="PTHR15172">
    <property type="entry name" value="GALACTOCEREBROSIDASE"/>
    <property type="match status" value="1"/>
</dbReference>
<dbReference type="InterPro" id="IPR013320">
    <property type="entry name" value="ConA-like_dom_sf"/>
</dbReference>
<keyword evidence="10" id="KW-0326">Glycosidase</keyword>
<reference evidence="17" key="1">
    <citation type="journal article" date="2023" name="Mol. Biol. Evol.">
        <title>Third-Generation Sequencing Reveals the Adaptive Role of the Epigenome in Three Deep-Sea Polychaetes.</title>
        <authorList>
            <person name="Perez M."/>
            <person name="Aroh O."/>
            <person name="Sun Y."/>
            <person name="Lan Y."/>
            <person name="Juniper S.K."/>
            <person name="Young C.R."/>
            <person name="Angers B."/>
            <person name="Qian P.Y."/>
        </authorList>
    </citation>
    <scope>NUCLEOTIDE SEQUENCE</scope>
    <source>
        <strain evidence="17">R07B-5</strain>
    </source>
</reference>
<dbReference type="GO" id="GO:0004336">
    <property type="term" value="F:galactosylceramidase activity"/>
    <property type="evidence" value="ECO:0007669"/>
    <property type="project" value="UniProtKB-EC"/>
</dbReference>
<dbReference type="InterPro" id="IPR013785">
    <property type="entry name" value="Aldolase_TIM"/>
</dbReference>
<dbReference type="InterPro" id="IPR049161">
    <property type="entry name" value="GH59_cat"/>
</dbReference>
<dbReference type="Pfam" id="PF02057">
    <property type="entry name" value="Glyco_hydro_59"/>
    <property type="match status" value="1"/>
</dbReference>
<proteinExistence type="inferred from homology"/>
<evidence type="ECO:0000256" key="2">
    <source>
        <dbReference type="ARBA" id="ARBA00012657"/>
    </source>
</evidence>
<feature type="active site" description="Proton donor/acceptor" evidence="12">
    <location>
        <position position="183"/>
    </location>
</feature>
<feature type="active site" description="Nucleophile" evidence="12">
    <location>
        <position position="259"/>
    </location>
</feature>
<evidence type="ECO:0000259" key="15">
    <source>
        <dbReference type="Pfam" id="PF17387"/>
    </source>
</evidence>
<dbReference type="SUPFAM" id="SSF51445">
    <property type="entry name" value="(Trans)glycosidases"/>
    <property type="match status" value="1"/>
</dbReference>
<evidence type="ECO:0000256" key="13">
    <source>
        <dbReference type="SAM" id="SignalP"/>
    </source>
</evidence>
<evidence type="ECO:0000256" key="7">
    <source>
        <dbReference type="ARBA" id="ARBA00023098"/>
    </source>
</evidence>
<evidence type="ECO:0000256" key="12">
    <source>
        <dbReference type="PIRSR" id="PIRSR601286-50"/>
    </source>
</evidence>
<gene>
    <name evidence="17" type="ORF">NP493_157g05003</name>
</gene>
<dbReference type="GO" id="GO:0006683">
    <property type="term" value="P:galactosylceramide catabolic process"/>
    <property type="evidence" value="ECO:0007669"/>
    <property type="project" value="InterPro"/>
</dbReference>
<evidence type="ECO:0000256" key="6">
    <source>
        <dbReference type="ARBA" id="ARBA00022963"/>
    </source>
</evidence>
<dbReference type="Gene3D" id="3.20.20.80">
    <property type="entry name" value="Glycosidases"/>
    <property type="match status" value="1"/>
</dbReference>
<dbReference type="InterPro" id="IPR049162">
    <property type="entry name" value="GH59_C"/>
</dbReference>
<dbReference type="PANTHER" id="PTHR15172:SF1">
    <property type="entry name" value="GALACTOCEREBROSIDASE"/>
    <property type="match status" value="1"/>
</dbReference>
<feature type="domain" description="Glycosyl hydrolase family 59 C-terminal lectin" evidence="16">
    <location>
        <begin position="497"/>
        <end position="675"/>
    </location>
</feature>
<dbReference type="AlphaFoldDB" id="A0AAD9P3Y1"/>
<feature type="domain" description="Glycosyl hydrolase family 59 central" evidence="15">
    <location>
        <begin position="347"/>
        <end position="460"/>
    </location>
</feature>
<dbReference type="Gene3D" id="2.60.120.560">
    <property type="entry name" value="Exo-inulinase, domain 1"/>
    <property type="match status" value="1"/>
</dbReference>
<dbReference type="GO" id="GO:0005764">
    <property type="term" value="C:lysosome"/>
    <property type="evidence" value="ECO:0007669"/>
    <property type="project" value="TreeGrafter"/>
</dbReference>
<keyword evidence="7" id="KW-0443">Lipid metabolism</keyword>
<dbReference type="InterPro" id="IPR001286">
    <property type="entry name" value="Glyco_hydro_59"/>
</dbReference>
<evidence type="ECO:0000256" key="8">
    <source>
        <dbReference type="ARBA" id="ARBA00023157"/>
    </source>
</evidence>
<evidence type="ECO:0000256" key="3">
    <source>
        <dbReference type="ARBA" id="ARBA00022729"/>
    </source>
</evidence>
<organism evidence="17 18">
    <name type="scientific">Ridgeia piscesae</name>
    <name type="common">Tubeworm</name>
    <dbReference type="NCBI Taxonomy" id="27915"/>
    <lineage>
        <taxon>Eukaryota</taxon>
        <taxon>Metazoa</taxon>
        <taxon>Spiralia</taxon>
        <taxon>Lophotrochozoa</taxon>
        <taxon>Annelida</taxon>
        <taxon>Polychaeta</taxon>
        <taxon>Sedentaria</taxon>
        <taxon>Canalipalpata</taxon>
        <taxon>Sabellida</taxon>
        <taxon>Siboglinidae</taxon>
        <taxon>Ridgeia</taxon>
    </lineage>
</organism>
<dbReference type="Pfam" id="PF21708">
    <property type="entry name" value="Glyco_hydro_59_C"/>
    <property type="match status" value="1"/>
</dbReference>
<feature type="signal peptide" evidence="13">
    <location>
        <begin position="1"/>
        <end position="22"/>
    </location>
</feature>
<keyword evidence="9" id="KW-0325">Glycoprotein</keyword>
<keyword evidence="3 13" id="KW-0732">Signal</keyword>
<dbReference type="SUPFAM" id="SSF49899">
    <property type="entry name" value="Concanavalin A-like lectins/glucanases"/>
    <property type="match status" value="1"/>
</dbReference>
<protein>
    <recommendedName>
        <fullName evidence="2">galactosylceramidase</fullName>
        <ecNumber evidence="2">3.2.1.46</ecNumber>
    </recommendedName>
    <alternativeName>
        <fullName evidence="11">Galactosylceramidase</fullName>
    </alternativeName>
</protein>
<evidence type="ECO:0000313" key="17">
    <source>
        <dbReference type="EMBL" id="KAK2187692.1"/>
    </source>
</evidence>
<dbReference type="EMBL" id="JAODUO010000157">
    <property type="protein sequence ID" value="KAK2187692.1"/>
    <property type="molecule type" value="Genomic_DNA"/>
</dbReference>
<keyword evidence="5" id="KW-0746">Sphingolipid metabolism</keyword>
<dbReference type="PRINTS" id="PR00850">
    <property type="entry name" value="GLHYDRLASE59"/>
</dbReference>
<feature type="domain" description="Glycosyl hydrolase family 59 catalytic" evidence="14">
    <location>
        <begin position="38"/>
        <end position="334"/>
    </location>
</feature>
<dbReference type="InterPro" id="IPR035394">
    <property type="entry name" value="Glyco_hydro_59_dom"/>
</dbReference>
<feature type="chain" id="PRO_5042056332" description="galactosylceramidase" evidence="13">
    <location>
        <begin position="23"/>
        <end position="717"/>
    </location>
</feature>